<proteinExistence type="predicted"/>
<sequence length="135" mass="14282">MEHDGNDVDAAFEALIAREFGEVVTAPGRPRPNGLPAQRAPAHIPQEPPRDADEMDEPLPMEPAAPPSPTTKVGLVLVAICIVAVLLDMSGVNVPQTTLILAIASGGAGISLLIWRAITRADRDDEGPWGNHSRL</sequence>
<protein>
    <submittedName>
        <fullName evidence="1">Uncharacterized protein</fullName>
    </submittedName>
</protein>
<evidence type="ECO:0000313" key="1">
    <source>
        <dbReference type="EMBL" id="PGF36246.1"/>
    </source>
</evidence>
<reference evidence="1 2" key="1">
    <citation type="submission" date="2017-02" db="EMBL/GenBank/DDBJ databases">
        <title>Prevalence of linear plasmids in Cutibacterium acnes isolates obtained from cancerous prostatic tissue.</title>
        <authorList>
            <person name="Davidsson S."/>
            <person name="Bruggemann H."/>
        </authorList>
    </citation>
    <scope>NUCLEOTIDE SEQUENCE [LARGE SCALE GENOMIC DNA]</scope>
    <source>
        <strain evidence="1 2">11-78</strain>
    </source>
</reference>
<name>A0A2B7J1U6_CUTAC</name>
<dbReference type="GeneID" id="92856710"/>
<dbReference type="OrthoDB" id="3712384at2"/>
<gene>
    <name evidence="1" type="ORF">B1B09_00915</name>
</gene>
<organism evidence="1 2">
    <name type="scientific">Cutibacterium acnes</name>
    <name type="common">Propionibacterium acnes</name>
    <dbReference type="NCBI Taxonomy" id="1747"/>
    <lineage>
        <taxon>Bacteria</taxon>
        <taxon>Bacillati</taxon>
        <taxon>Actinomycetota</taxon>
        <taxon>Actinomycetes</taxon>
        <taxon>Propionibacteriales</taxon>
        <taxon>Propionibacteriaceae</taxon>
        <taxon>Cutibacterium</taxon>
    </lineage>
</organism>
<evidence type="ECO:0000313" key="2">
    <source>
        <dbReference type="Proteomes" id="UP000226191"/>
    </source>
</evidence>
<dbReference type="Proteomes" id="UP000226191">
    <property type="component" value="Unassembled WGS sequence"/>
</dbReference>
<dbReference type="AlphaFoldDB" id="A0A2B7J1U6"/>
<dbReference type="RefSeq" id="WP_002515273.1">
    <property type="nucleotide sequence ID" value="NZ_AP019664.1"/>
</dbReference>
<comment type="caution">
    <text evidence="1">The sequence shown here is derived from an EMBL/GenBank/DDBJ whole genome shotgun (WGS) entry which is preliminary data.</text>
</comment>
<accession>A0A2B7J1U6</accession>
<dbReference type="EMBL" id="MVCE01000001">
    <property type="protein sequence ID" value="PGF36246.1"/>
    <property type="molecule type" value="Genomic_DNA"/>
</dbReference>